<organism evidence="1 2">
    <name type="scientific">Pedobacter steynii</name>
    <dbReference type="NCBI Taxonomy" id="430522"/>
    <lineage>
        <taxon>Bacteria</taxon>
        <taxon>Pseudomonadati</taxon>
        <taxon>Bacteroidota</taxon>
        <taxon>Sphingobacteriia</taxon>
        <taxon>Sphingobacteriales</taxon>
        <taxon>Sphingobacteriaceae</taxon>
        <taxon>Pedobacter</taxon>
    </lineage>
</organism>
<sequence length="50" mass="5979">MILFIQPFKGRIKKKPPVSVIQNIKSRLAPLTQLEQEFIFPFNNQIYKYL</sequence>
<dbReference type="Proteomes" id="UP000183200">
    <property type="component" value="Unassembled WGS sequence"/>
</dbReference>
<evidence type="ECO:0000313" key="2">
    <source>
        <dbReference type="Proteomes" id="UP000183200"/>
    </source>
</evidence>
<reference evidence="2" key="1">
    <citation type="submission" date="2016-10" db="EMBL/GenBank/DDBJ databases">
        <authorList>
            <person name="Varghese N."/>
            <person name="Submissions S."/>
        </authorList>
    </citation>
    <scope>NUCLEOTIDE SEQUENCE [LARGE SCALE GENOMIC DNA]</scope>
    <source>
        <strain evidence="2">DSM 19110</strain>
    </source>
</reference>
<evidence type="ECO:0000313" key="1">
    <source>
        <dbReference type="EMBL" id="SDL60138.1"/>
    </source>
</evidence>
<dbReference type="AlphaFoldDB" id="A0A1G9LDX3"/>
<dbReference type="EMBL" id="FNGY01000001">
    <property type="protein sequence ID" value="SDL60138.1"/>
    <property type="molecule type" value="Genomic_DNA"/>
</dbReference>
<keyword evidence="2" id="KW-1185">Reference proteome</keyword>
<accession>A0A1G9LDX3</accession>
<proteinExistence type="predicted"/>
<gene>
    <name evidence="1" type="ORF">SAMN05421820_101858</name>
</gene>
<name>A0A1G9LDX3_9SPHI</name>
<protein>
    <submittedName>
        <fullName evidence="1">Uncharacterized protein</fullName>
    </submittedName>
</protein>